<evidence type="ECO:0000313" key="10">
    <source>
        <dbReference type="EMBL" id="TXD33888.1"/>
    </source>
</evidence>
<keyword evidence="5 9" id="KW-0732">Signal</keyword>
<dbReference type="NCBIfam" id="TIGR01376">
    <property type="entry name" value="POMP_repeat"/>
    <property type="match status" value="1"/>
</dbReference>
<keyword evidence="7" id="KW-0998">Cell outer membrane</keyword>
<comment type="caution">
    <text evidence="10">The sequence shown here is derived from an EMBL/GenBank/DDBJ whole genome shotgun (WGS) entry which is preliminary data.</text>
</comment>
<dbReference type="InterPro" id="IPR013783">
    <property type="entry name" value="Ig-like_fold"/>
</dbReference>
<evidence type="ECO:0000256" key="2">
    <source>
        <dbReference type="ARBA" id="ARBA00004442"/>
    </source>
</evidence>
<keyword evidence="4" id="KW-0964">Secreted</keyword>
<evidence type="ECO:0000313" key="11">
    <source>
        <dbReference type="Proteomes" id="UP000321412"/>
    </source>
</evidence>
<dbReference type="OrthoDB" id="5478414at2"/>
<dbReference type="Pfam" id="PF02415">
    <property type="entry name" value="Chlam_PMP"/>
    <property type="match status" value="1"/>
</dbReference>
<dbReference type="GO" id="GO:0009279">
    <property type="term" value="C:cell outer membrane"/>
    <property type="evidence" value="ECO:0007669"/>
    <property type="project" value="UniProtKB-SubCell"/>
</dbReference>
<dbReference type="GO" id="GO:0005576">
    <property type="term" value="C:extracellular region"/>
    <property type="evidence" value="ECO:0007669"/>
    <property type="project" value="UniProtKB-SubCell"/>
</dbReference>
<protein>
    <submittedName>
        <fullName evidence="10">Uncharacterized protein</fullName>
    </submittedName>
</protein>
<dbReference type="PROSITE" id="PS51257">
    <property type="entry name" value="PROKAR_LIPOPROTEIN"/>
    <property type="match status" value="1"/>
</dbReference>
<dbReference type="InterPro" id="IPR003368">
    <property type="entry name" value="POMP_repeat"/>
</dbReference>
<proteinExistence type="predicted"/>
<evidence type="ECO:0000256" key="6">
    <source>
        <dbReference type="ARBA" id="ARBA00023136"/>
    </source>
</evidence>
<dbReference type="InterPro" id="IPR011050">
    <property type="entry name" value="Pectin_lyase_fold/virulence"/>
</dbReference>
<dbReference type="EMBL" id="VOSM01000018">
    <property type="protein sequence ID" value="TXD33888.1"/>
    <property type="molecule type" value="Genomic_DNA"/>
</dbReference>
<evidence type="ECO:0000256" key="3">
    <source>
        <dbReference type="ARBA" id="ARBA00004613"/>
    </source>
</evidence>
<evidence type="ECO:0000256" key="1">
    <source>
        <dbReference type="ARBA" id="ARBA00004196"/>
    </source>
</evidence>
<dbReference type="PANTHER" id="PTHR11319:SF35">
    <property type="entry name" value="OUTER MEMBRANE PROTEIN PMPC-RELATED"/>
    <property type="match status" value="1"/>
</dbReference>
<feature type="compositionally biased region" description="Acidic residues" evidence="8">
    <location>
        <begin position="31"/>
        <end position="60"/>
    </location>
</feature>
<gene>
    <name evidence="10" type="ORF">FRC98_20000</name>
</gene>
<feature type="chain" id="PRO_5022838438" evidence="9">
    <location>
        <begin position="22"/>
        <end position="1044"/>
    </location>
</feature>
<dbReference type="PANTHER" id="PTHR11319">
    <property type="entry name" value="G PROTEIN-COUPLED RECEPTOR-RELATED"/>
    <property type="match status" value="1"/>
</dbReference>
<dbReference type="RefSeq" id="WP_146983332.1">
    <property type="nucleotide sequence ID" value="NZ_VOSM01000018.1"/>
</dbReference>
<dbReference type="InterPro" id="IPR059226">
    <property type="entry name" value="Choice_anch_Q_dom"/>
</dbReference>
<dbReference type="Proteomes" id="UP000321412">
    <property type="component" value="Unassembled WGS sequence"/>
</dbReference>
<dbReference type="Gene3D" id="2.60.40.10">
    <property type="entry name" value="Immunoglobulins"/>
    <property type="match status" value="1"/>
</dbReference>
<evidence type="ECO:0000256" key="5">
    <source>
        <dbReference type="ARBA" id="ARBA00022729"/>
    </source>
</evidence>
<accession>A0A5C6X481</accession>
<organism evidence="10 11">
    <name type="scientific">Lujinxingia vulgaris</name>
    <dbReference type="NCBI Taxonomy" id="2600176"/>
    <lineage>
        <taxon>Bacteria</taxon>
        <taxon>Deltaproteobacteria</taxon>
        <taxon>Bradymonadales</taxon>
        <taxon>Lujinxingiaceae</taxon>
        <taxon>Lujinxingia</taxon>
    </lineage>
</organism>
<feature type="region of interest" description="Disordered" evidence="8">
    <location>
        <begin position="25"/>
        <end position="65"/>
    </location>
</feature>
<keyword evidence="6" id="KW-0472">Membrane</keyword>
<dbReference type="SUPFAM" id="SSF51126">
    <property type="entry name" value="Pectin lyase-like"/>
    <property type="match status" value="1"/>
</dbReference>
<name>A0A5C6X481_9DELT</name>
<dbReference type="AlphaFoldDB" id="A0A5C6X481"/>
<keyword evidence="11" id="KW-1185">Reference proteome</keyword>
<dbReference type="NCBIfam" id="NF041518">
    <property type="entry name" value="choice_anch_Q"/>
    <property type="match status" value="1"/>
</dbReference>
<sequence length="1044" mass="108319">MQLRPSLLILSLILSLSIACGGDDTPVADPDAGDLTDVDTDTDDPDAGDTDTDEPDAEPDVEPREGPVIVVPEEITLNAAAGQSVEGTIEVENPGTQTLIVNILSPNNALRVSPDSLEVDAGESANVGVRASCPETGGGNFASDLTFNTNDPENLTFPLTVRLVCGDALPGSLNVSVEGLEEGLVPVLTLRAEDGTETPVVGDEVVEDLQPGDYTLIADPVTEGLRTFVAEDLPLSISSETQTDVTLTFELVTASWELIVGGLPTGVDANITINGPEDIGPLTGSETFTNLTPGIYELTPEPVEDEGGRALYRGLPTEVELASGDNDPTTLIYSLMLASLNITVEGLPTGTNADITTTGPEGFETTITGDEQLTDLVPGDYTLTPADVTVGGVTYSATGTTVELISEQTTPVVITYVAPATTLTLNYDLGDAGTYTLEVVDASDTVVATRTLSGQGSEAIEVPAGTYSVRAATAPTDQWGNDFYLTGARDVVVPESNIVSASVEAIEPTLVTRTDDAGPGSLREVIGRVNADSVVTFAPGVDQIDVTSDQIELARNISIIGNGRDTTMIEGGALRIFSVTNPDAILHFQSLTIRGARAGADQGGAIYNQANLTLFDVHFDDNHGSNGGALMNAPSGHVTAYEVIFTNNQATQRGGAIHNAGTLNIEDARFSSNSALVHAGAIYAPFNGGISDIPLAQTNVKQALFELNTAPDGGAISVNSVLNVENTTFDANLAEGDGGAILVSANGAATLNFTTFAGNDASRGAAVLLDGSATSSLKTSRSIFAGNTIAGAAGAQLDRVSTSSTIVSGGDNFISAADLAIIDEDATDTIGLTASPLASPLGTLADNGGFTRTIEVVEASQTDLSIAEARCLDLDDAPLTLDQRGEARPFEGLCTIGAWQLAPPSGPFTETFDTLELVGDSYLSGSFVGVNGITWEYTGARNENNFPIDGKGVIFKETGNNVRATIPGGLNEVSVDYRKAFTGGGNRQIEILVNGNVVATSPAFDVANEVFTLSVDNLGVTGEFTLEVRNALNKQILIDNITWQ</sequence>
<comment type="subcellular location">
    <subcellularLocation>
        <location evidence="1">Cell envelope</location>
    </subcellularLocation>
    <subcellularLocation>
        <location evidence="2">Cell outer membrane</location>
    </subcellularLocation>
    <subcellularLocation>
        <location evidence="3">Secreted</location>
    </subcellularLocation>
</comment>
<reference evidence="10 11" key="1">
    <citation type="submission" date="2019-08" db="EMBL/GenBank/DDBJ databases">
        <title>Bradymonadales sp. TMQ4.</title>
        <authorList>
            <person name="Liang Q."/>
        </authorList>
    </citation>
    <scope>NUCLEOTIDE SEQUENCE [LARGE SCALE GENOMIC DNA]</scope>
    <source>
        <strain evidence="10 11">TMQ4</strain>
    </source>
</reference>
<evidence type="ECO:0000256" key="9">
    <source>
        <dbReference type="SAM" id="SignalP"/>
    </source>
</evidence>
<evidence type="ECO:0000256" key="7">
    <source>
        <dbReference type="ARBA" id="ARBA00023237"/>
    </source>
</evidence>
<evidence type="ECO:0000256" key="8">
    <source>
        <dbReference type="SAM" id="MobiDB-lite"/>
    </source>
</evidence>
<evidence type="ECO:0000256" key="4">
    <source>
        <dbReference type="ARBA" id="ARBA00022525"/>
    </source>
</evidence>
<feature type="signal peptide" evidence="9">
    <location>
        <begin position="1"/>
        <end position="21"/>
    </location>
</feature>